<name>A0ABY5HR46_9SPIR</name>
<proteinExistence type="predicted"/>
<evidence type="ECO:0000313" key="2">
    <source>
        <dbReference type="Proteomes" id="UP001059401"/>
    </source>
</evidence>
<accession>A0ABY5HR46</accession>
<organism evidence="1 2">
    <name type="scientific">Treponema putidum</name>
    <dbReference type="NCBI Taxonomy" id="221027"/>
    <lineage>
        <taxon>Bacteria</taxon>
        <taxon>Pseudomonadati</taxon>
        <taxon>Spirochaetota</taxon>
        <taxon>Spirochaetia</taxon>
        <taxon>Spirochaetales</taxon>
        <taxon>Treponemataceae</taxon>
        <taxon>Treponema</taxon>
    </lineage>
</organism>
<evidence type="ECO:0000313" key="1">
    <source>
        <dbReference type="EMBL" id="UTY27926.1"/>
    </source>
</evidence>
<protein>
    <submittedName>
        <fullName evidence="1">Uncharacterized protein</fullName>
    </submittedName>
</protein>
<dbReference type="Proteomes" id="UP001059401">
    <property type="component" value="Chromosome"/>
</dbReference>
<reference evidence="1" key="1">
    <citation type="submission" date="2019-04" db="EMBL/GenBank/DDBJ databases">
        <title>Whole genome sequencing of oral phylogroup 2 treponemes.</title>
        <authorList>
            <person name="Chan Y."/>
            <person name="Zeng H.H."/>
            <person name="Yu X.L."/>
            <person name="Leung W.K."/>
            <person name="Watt R.M."/>
        </authorList>
    </citation>
    <scope>NUCLEOTIDE SEQUENCE</scope>
    <source>
        <strain evidence="1">OMZ 847</strain>
    </source>
</reference>
<dbReference type="EMBL" id="CP038802">
    <property type="protein sequence ID" value="UTY27926.1"/>
    <property type="molecule type" value="Genomic_DNA"/>
</dbReference>
<keyword evidence="2" id="KW-1185">Reference proteome</keyword>
<gene>
    <name evidence="1" type="ORF">E4N76_02225</name>
</gene>
<sequence>MASAWLGALEFTHFAGEVLKIGHPCPILSFEFCLTAKHRKNGTTAIRGGKAVKPSRQNVLSGAVNF</sequence>